<feature type="compositionally biased region" description="Polar residues" evidence="2">
    <location>
        <begin position="978"/>
        <end position="988"/>
    </location>
</feature>
<dbReference type="Gene3D" id="2.60.40.150">
    <property type="entry name" value="C2 domain"/>
    <property type="match status" value="1"/>
</dbReference>
<dbReference type="SMART" id="SM00239">
    <property type="entry name" value="C2"/>
    <property type="match status" value="1"/>
</dbReference>
<evidence type="ECO:0000256" key="1">
    <source>
        <dbReference type="SAM" id="Coils"/>
    </source>
</evidence>
<evidence type="ECO:0000259" key="3">
    <source>
        <dbReference type="PROSITE" id="PS50004"/>
    </source>
</evidence>
<feature type="compositionally biased region" description="Polar residues" evidence="2">
    <location>
        <begin position="902"/>
        <end position="926"/>
    </location>
</feature>
<dbReference type="PANTHER" id="PTHR31425:SF50">
    <property type="entry name" value="FT-INTERACTING PROTEIN 3-RELATED"/>
    <property type="match status" value="1"/>
</dbReference>
<feature type="region of interest" description="Disordered" evidence="2">
    <location>
        <begin position="1368"/>
        <end position="1418"/>
    </location>
</feature>
<accession>A0A9N8HIA0</accession>
<dbReference type="SUPFAM" id="SSF49562">
    <property type="entry name" value="C2 domain (Calcium/lipid-binding domain, CaLB)"/>
    <property type="match status" value="2"/>
</dbReference>
<sequence>MGDDSESSMAPPLAQAEADDILILGELVGAYQLSTEELVTSKLKVKHLRPYCIVKFEEKTIHFTSPAAETGRDPIWTISTGSVFLLQVSPSALLHEQLQISVWSKKNVTSLRGAVLLDMDTYFLGKIKIPGTSLLKYCNEERLELPLLDLHGTQEYADSSIALRFRLATESDVRLVELLRARGISPPALSSQTSFSRSDSQLVNPVKELLLVEGSKLPLAETVTETNESQVAGEFIRDALAYAFKASTRSDRESGLRKLRIKPGPDPNRVEETTFMTALQISQETRKPSLQWADAGSGSVGTLHLEILSCHGLPNVDVGEAVGNLTDSFVCAVFEDVMVQTPVIDDELSPHWMPWTQRAFRIGIVHPSSTLYLGVLDYDLGPGGHEPIGRVAVNLTNFQSNTAYTLKYKLHPTSDLSEREPNGIITIRIRIEYNDEKAALLAARQPTPVFHVNTRKHKTFKVLRYTCFGEYDIEEKFTWAVTKSYIGEILEYWRAIKFYTGESFWSLVFWRGQVEICSIRLPVHSAVLFVSGTVLIERPDLIVPFYCLFVAWFMLATMSHRRATPSPWHTCNSFWHYIEVLATGKSTTGVKHYIRPHEYSKQTEEYDAAIHEWLERYQSSLDSRAAMEEKLMSIGDENITTAVSGQMLPVDLLEKLGRYQGIVGRICTRIRRIKSIIIWEDSTKSFWIAATYSGLGLVGLLLPWRFILYLVGRIVVWGCLGPHMKFVDIYLQQSNKDKAARELEDFRQQSRLARIRREEAVKLKDVKCLAFGEFVTLVPSENLPRHYDRPLHESLARHVPNEGADRMPATSRIPGQQLYGAMIPHTKIGFQMVQQESANSQTRVAELEQQLARLQDIEERLSSRAVETSIDQELPDDMGYEVTLFEHKHEESISDTKDDTEVTVSLSPTGLKSQNETFENCSTGSPKTKHQFLKTTARKLVQERLDEEDDEDPEEEDSEHDSKTNSLEELKSLDDTKSYQSSFVSQQGYEVDETASYMTPLQTYPKPGENQHYVMSASFMTPLQDDDGSEPHPPEEEESDSMKSFMTPSHEPDARTQNNDACFMTPEQDFVTPEQDVEEEKKEDDCATAMLDLPDLKTDKDKVEAETVYAESKAVALTKAIAGSLERRLKGPRGKAAEDATEKSNQQQEDLDLEPKTEEAKAEENDQQPEPQDLEPRDKAVTESGTATEEDNSQLEPLDLNLVKSSSRSSQDKAADAEALDLDVGPSPKSCQSQITWSFSTATELASDCGSRDDMSPKAGTVAYARSFVTARGSLMSGSVDASEVTVKMKHNLEQFGDRQGDTTPDLSVRRTWSSSSLQKEKTWIKQSPTDTIFEMHTSKIETRRSSVICEEGMEIVAMGRLRTIGDEDLTSEEGDDSTTEKPKKNESVNYANNAGAHGLSVPYKESNSHVQVAHFRP</sequence>
<dbReference type="PANTHER" id="PTHR31425">
    <property type="entry name" value="PHOSPHORIBOSYLANTHRANILATE TRANSFERASE ISOFORM 1"/>
    <property type="match status" value="1"/>
</dbReference>
<dbReference type="CDD" id="cd00030">
    <property type="entry name" value="C2"/>
    <property type="match status" value="1"/>
</dbReference>
<proteinExistence type="predicted"/>
<keyword evidence="1" id="KW-0175">Coiled coil</keyword>
<gene>
    <name evidence="4" type="ORF">SEMRO_611_G175270.1</name>
</gene>
<feature type="compositionally biased region" description="Basic and acidic residues" evidence="2">
    <location>
        <begin position="1125"/>
        <end position="1142"/>
    </location>
</feature>
<feature type="region of interest" description="Disordered" evidence="2">
    <location>
        <begin position="1121"/>
        <end position="1233"/>
    </location>
</feature>
<feature type="domain" description="C2" evidence="3">
    <location>
        <begin position="282"/>
        <end position="408"/>
    </location>
</feature>
<feature type="compositionally biased region" description="Basic and acidic residues" evidence="2">
    <location>
        <begin position="890"/>
        <end position="900"/>
    </location>
</feature>
<dbReference type="InterPro" id="IPR047259">
    <property type="entry name" value="QUIRKY-like"/>
</dbReference>
<feature type="compositionally biased region" description="Basic and acidic residues" evidence="2">
    <location>
        <begin position="1153"/>
        <end position="1164"/>
    </location>
</feature>
<feature type="region of interest" description="Disordered" evidence="2">
    <location>
        <begin position="945"/>
        <end position="1101"/>
    </location>
</feature>
<organism evidence="4 5">
    <name type="scientific">Seminavis robusta</name>
    <dbReference type="NCBI Taxonomy" id="568900"/>
    <lineage>
        <taxon>Eukaryota</taxon>
        <taxon>Sar</taxon>
        <taxon>Stramenopiles</taxon>
        <taxon>Ochrophyta</taxon>
        <taxon>Bacillariophyta</taxon>
        <taxon>Bacillariophyceae</taxon>
        <taxon>Bacillariophycidae</taxon>
        <taxon>Naviculales</taxon>
        <taxon>Naviculaceae</taxon>
        <taxon>Seminavis</taxon>
    </lineage>
</organism>
<name>A0A9N8HIA0_9STRA</name>
<evidence type="ECO:0000313" key="4">
    <source>
        <dbReference type="EMBL" id="CAB9513762.1"/>
    </source>
</evidence>
<dbReference type="OrthoDB" id="5973539at2759"/>
<dbReference type="Proteomes" id="UP001153069">
    <property type="component" value="Unassembled WGS sequence"/>
</dbReference>
<feature type="coiled-coil region" evidence="1">
    <location>
        <begin position="830"/>
        <end position="864"/>
    </location>
</feature>
<evidence type="ECO:0000256" key="2">
    <source>
        <dbReference type="SAM" id="MobiDB-lite"/>
    </source>
</evidence>
<feature type="compositionally biased region" description="Acidic residues" evidence="2">
    <location>
        <begin position="1368"/>
        <end position="1378"/>
    </location>
</feature>
<dbReference type="PROSITE" id="PS50004">
    <property type="entry name" value="C2"/>
    <property type="match status" value="1"/>
</dbReference>
<dbReference type="EMBL" id="CAICTM010000610">
    <property type="protein sequence ID" value="CAB9513762.1"/>
    <property type="molecule type" value="Genomic_DNA"/>
</dbReference>
<feature type="region of interest" description="Disordered" evidence="2">
    <location>
        <begin position="890"/>
        <end position="933"/>
    </location>
</feature>
<evidence type="ECO:0000313" key="5">
    <source>
        <dbReference type="Proteomes" id="UP001153069"/>
    </source>
</evidence>
<keyword evidence="5" id="KW-1185">Reference proteome</keyword>
<comment type="caution">
    <text evidence="4">The sequence shown here is derived from an EMBL/GenBank/DDBJ whole genome shotgun (WGS) entry which is preliminary data.</text>
</comment>
<protein>
    <recommendedName>
        <fullName evidence="3">C2 domain-containing protein</fullName>
    </recommendedName>
</protein>
<reference evidence="4" key="1">
    <citation type="submission" date="2020-06" db="EMBL/GenBank/DDBJ databases">
        <authorList>
            <consortium name="Plant Systems Biology data submission"/>
        </authorList>
    </citation>
    <scope>NUCLEOTIDE SEQUENCE</scope>
    <source>
        <strain evidence="4">D6</strain>
    </source>
</reference>
<feature type="compositionally biased region" description="Acidic residues" evidence="2">
    <location>
        <begin position="945"/>
        <end position="959"/>
    </location>
</feature>
<dbReference type="Pfam" id="PF00168">
    <property type="entry name" value="C2"/>
    <property type="match status" value="2"/>
</dbReference>
<feature type="compositionally biased region" description="Basic and acidic residues" evidence="2">
    <location>
        <begin position="960"/>
        <end position="977"/>
    </location>
</feature>
<dbReference type="InterPro" id="IPR035892">
    <property type="entry name" value="C2_domain_sf"/>
</dbReference>
<dbReference type="InterPro" id="IPR000008">
    <property type="entry name" value="C2_dom"/>
</dbReference>